<sequence>MSRAINLNAPLDDVTALCARHAIAISTIEPLTSGGTRVVLLNPDGADRIRTLMKTKIITTPVIRSPMHMARQPLPRYR</sequence>
<dbReference type="RefSeq" id="WP_066601691.1">
    <property type="nucleotide sequence ID" value="NZ_KQ130434.1"/>
</dbReference>
<evidence type="ECO:0000313" key="1">
    <source>
        <dbReference type="EMBL" id="KMS57879.1"/>
    </source>
</evidence>
<accession>A0A0J7Y231</accession>
<dbReference type="STRING" id="1420583.V473_06705"/>
<dbReference type="PATRIC" id="fig|1420583.3.peg.1349"/>
<reference evidence="1 2" key="1">
    <citation type="journal article" date="2015" name="G3 (Bethesda)">
        <title>Insights into Ongoing Evolution of the Hexachlorocyclohexane Catabolic Pathway from Comparative Genomics of Ten Sphingomonadaceae Strains.</title>
        <authorList>
            <person name="Pearce S.L."/>
            <person name="Oakeshott J.G."/>
            <person name="Pandey G."/>
        </authorList>
    </citation>
    <scope>NUCLEOTIDE SEQUENCE [LARGE SCALE GENOMIC DNA]</scope>
    <source>
        <strain evidence="1 2">LL01</strain>
    </source>
</reference>
<name>A0A0J7Y231_9SPHN</name>
<dbReference type="Proteomes" id="UP000052232">
    <property type="component" value="Unassembled WGS sequence"/>
</dbReference>
<keyword evidence="2" id="KW-1185">Reference proteome</keyword>
<evidence type="ECO:0000313" key="2">
    <source>
        <dbReference type="Proteomes" id="UP000052232"/>
    </source>
</evidence>
<protein>
    <submittedName>
        <fullName evidence="1">Uncharacterized protein</fullName>
    </submittedName>
</protein>
<gene>
    <name evidence="1" type="ORF">V473_06705</name>
</gene>
<comment type="caution">
    <text evidence="1">The sequence shown here is derived from an EMBL/GenBank/DDBJ whole genome shotgun (WGS) entry which is preliminary data.</text>
</comment>
<dbReference type="AlphaFoldDB" id="A0A0J7Y231"/>
<organism evidence="1 2">
    <name type="scientific">Sphingobium cupriresistens LL01</name>
    <dbReference type="NCBI Taxonomy" id="1420583"/>
    <lineage>
        <taxon>Bacteria</taxon>
        <taxon>Pseudomonadati</taxon>
        <taxon>Pseudomonadota</taxon>
        <taxon>Alphaproteobacteria</taxon>
        <taxon>Sphingomonadales</taxon>
        <taxon>Sphingomonadaceae</taxon>
        <taxon>Sphingobium</taxon>
    </lineage>
</organism>
<proteinExistence type="predicted"/>
<dbReference type="EMBL" id="JACT01000001">
    <property type="protein sequence ID" value="KMS57879.1"/>
    <property type="molecule type" value="Genomic_DNA"/>
</dbReference>